<evidence type="ECO:0000256" key="1">
    <source>
        <dbReference type="ARBA" id="ARBA00022690"/>
    </source>
</evidence>
<evidence type="ECO:0000313" key="6">
    <source>
        <dbReference type="Proteomes" id="UP001054252"/>
    </source>
</evidence>
<dbReference type="PANTHER" id="PTHR47364">
    <property type="entry name" value="CYSTEINE PROTEINASE INHIBITOR 5"/>
    <property type="match status" value="1"/>
</dbReference>
<dbReference type="PANTHER" id="PTHR47364:SF2">
    <property type="entry name" value="CYSTEINE PROTEINASE INHIBITOR 5"/>
    <property type="match status" value="1"/>
</dbReference>
<accession>A0AAV5JUR6</accession>
<dbReference type="Pfam" id="PF16845">
    <property type="entry name" value="SQAPI"/>
    <property type="match status" value="1"/>
</dbReference>
<evidence type="ECO:0000259" key="4">
    <source>
        <dbReference type="Pfam" id="PF16845"/>
    </source>
</evidence>
<evidence type="ECO:0000256" key="2">
    <source>
        <dbReference type="ARBA" id="ARBA00022704"/>
    </source>
</evidence>
<feature type="domain" description="Cystatin" evidence="4">
    <location>
        <begin position="35"/>
        <end position="94"/>
    </location>
</feature>
<feature type="chain" id="PRO_5043405743" description="Cystatin domain-containing protein" evidence="3">
    <location>
        <begin position="24"/>
        <end position="97"/>
    </location>
</feature>
<dbReference type="InterPro" id="IPR046350">
    <property type="entry name" value="Cystatin_sf"/>
</dbReference>
<dbReference type="InterPro" id="IPR000010">
    <property type="entry name" value="Cystatin_dom"/>
</dbReference>
<keyword evidence="6" id="KW-1185">Reference proteome</keyword>
<dbReference type="SUPFAM" id="SSF54403">
    <property type="entry name" value="Cystatin/monellin"/>
    <property type="match status" value="1"/>
</dbReference>
<dbReference type="Gene3D" id="3.10.450.10">
    <property type="match status" value="1"/>
</dbReference>
<gene>
    <name evidence="5" type="ORF">SLEP1_g25868</name>
</gene>
<evidence type="ECO:0000256" key="3">
    <source>
        <dbReference type="SAM" id="SignalP"/>
    </source>
</evidence>
<dbReference type="EMBL" id="BPVZ01000042">
    <property type="protein sequence ID" value="GKV15067.1"/>
    <property type="molecule type" value="Genomic_DNA"/>
</dbReference>
<proteinExistence type="predicted"/>
<dbReference type="AlphaFoldDB" id="A0AAV5JUR6"/>
<keyword evidence="2" id="KW-0789">Thiol protease inhibitor</keyword>
<dbReference type="Proteomes" id="UP001054252">
    <property type="component" value="Unassembled WGS sequence"/>
</dbReference>
<feature type="signal peptide" evidence="3">
    <location>
        <begin position="1"/>
        <end position="23"/>
    </location>
</feature>
<dbReference type="GO" id="GO:0004869">
    <property type="term" value="F:cysteine-type endopeptidase inhibitor activity"/>
    <property type="evidence" value="ECO:0007669"/>
    <property type="project" value="UniProtKB-KW"/>
</dbReference>
<evidence type="ECO:0000313" key="5">
    <source>
        <dbReference type="EMBL" id="GKV15067.1"/>
    </source>
</evidence>
<protein>
    <recommendedName>
        <fullName evidence="4">Cystatin domain-containing protein</fullName>
    </recommendedName>
</protein>
<name>A0AAV5JUR6_9ROSI</name>
<keyword evidence="3" id="KW-0732">Signal</keyword>
<reference evidence="5 6" key="1">
    <citation type="journal article" date="2021" name="Commun. Biol.">
        <title>The genome of Shorea leprosula (Dipterocarpaceae) highlights the ecological relevance of drought in aseasonal tropical rainforests.</title>
        <authorList>
            <person name="Ng K.K.S."/>
            <person name="Kobayashi M.J."/>
            <person name="Fawcett J.A."/>
            <person name="Hatakeyama M."/>
            <person name="Paape T."/>
            <person name="Ng C.H."/>
            <person name="Ang C.C."/>
            <person name="Tnah L.H."/>
            <person name="Lee C.T."/>
            <person name="Nishiyama T."/>
            <person name="Sese J."/>
            <person name="O'Brien M.J."/>
            <person name="Copetti D."/>
            <person name="Mohd Noor M.I."/>
            <person name="Ong R.C."/>
            <person name="Putra M."/>
            <person name="Sireger I.Z."/>
            <person name="Indrioko S."/>
            <person name="Kosugi Y."/>
            <person name="Izuno A."/>
            <person name="Isagi Y."/>
            <person name="Lee S.L."/>
            <person name="Shimizu K.K."/>
        </authorList>
    </citation>
    <scope>NUCLEOTIDE SEQUENCE [LARGE SCALE GENOMIC DNA]</scope>
    <source>
        <strain evidence="5">214</strain>
    </source>
</reference>
<comment type="caution">
    <text evidence="5">The sequence shown here is derived from an EMBL/GenBank/DDBJ whole genome shotgun (WGS) entry which is preliminary data.</text>
</comment>
<keyword evidence="1" id="KW-0646">Protease inhibitor</keyword>
<organism evidence="5 6">
    <name type="scientific">Rubroshorea leprosula</name>
    <dbReference type="NCBI Taxonomy" id="152421"/>
    <lineage>
        <taxon>Eukaryota</taxon>
        <taxon>Viridiplantae</taxon>
        <taxon>Streptophyta</taxon>
        <taxon>Embryophyta</taxon>
        <taxon>Tracheophyta</taxon>
        <taxon>Spermatophyta</taxon>
        <taxon>Magnoliopsida</taxon>
        <taxon>eudicotyledons</taxon>
        <taxon>Gunneridae</taxon>
        <taxon>Pentapetalae</taxon>
        <taxon>rosids</taxon>
        <taxon>malvids</taxon>
        <taxon>Malvales</taxon>
        <taxon>Dipterocarpaceae</taxon>
        <taxon>Rubroshorea</taxon>
    </lineage>
</organism>
<sequence>MKSNFCFFFLSISLLFLPDLICADDEEPIGKWIPIKDLTDSYLQTIAVFAVGDINQQSKKTLTLNRILEGEKNTVRLATETHYRLLLAVKDGAQSER</sequence>